<dbReference type="Pfam" id="PF14105">
    <property type="entry name" value="DUF4278"/>
    <property type="match status" value="1"/>
</dbReference>
<reference evidence="1 2" key="1">
    <citation type="journal article" date="2007" name="PLoS Genet.">
        <title>Patterns and implications of gene gain and loss in the evolution of Prochlorococcus.</title>
        <authorList>
            <person name="Kettler G.C."/>
            <person name="Martiny A.C."/>
            <person name="Huang K."/>
            <person name="Zucker J."/>
            <person name="Coleman M.L."/>
            <person name="Rodrigue S."/>
            <person name="Chen F."/>
            <person name="Lapidus A."/>
            <person name="Ferriera S."/>
            <person name="Johnson J."/>
            <person name="Steglich C."/>
            <person name="Church G.M."/>
            <person name="Richardson P."/>
            <person name="Chisholm S.W."/>
        </authorList>
    </citation>
    <scope>NUCLEOTIDE SEQUENCE [LARGE SCALE GENOMIC DNA]</scope>
    <source>
        <strain evidence="2">MIT 9211</strain>
    </source>
</reference>
<dbReference type="EMBL" id="CP000878">
    <property type="protein sequence ID" value="ABX08346.1"/>
    <property type="molecule type" value="Genomic_DNA"/>
</dbReference>
<dbReference type="KEGG" id="pmj:P9211_04151"/>
<evidence type="ECO:0000313" key="2">
    <source>
        <dbReference type="Proteomes" id="UP000000788"/>
    </source>
</evidence>
<dbReference type="InterPro" id="IPR025458">
    <property type="entry name" value="DUF4278"/>
</dbReference>
<accession>A9BE36</accession>
<protein>
    <recommendedName>
        <fullName evidence="3">DUF4278 domain-containing protein</fullName>
    </recommendedName>
</protein>
<gene>
    <name evidence="1" type="ordered locus">P9211_04151</name>
</gene>
<dbReference type="AlphaFoldDB" id="A9BE36"/>
<dbReference type="OrthoDB" id="541624at2"/>
<organism evidence="1 2">
    <name type="scientific">Prochlorococcus marinus (strain MIT 9211)</name>
    <dbReference type="NCBI Taxonomy" id="93059"/>
    <lineage>
        <taxon>Bacteria</taxon>
        <taxon>Bacillati</taxon>
        <taxon>Cyanobacteriota</taxon>
        <taxon>Cyanophyceae</taxon>
        <taxon>Synechococcales</taxon>
        <taxon>Prochlorococcaceae</taxon>
        <taxon>Prochlorococcus</taxon>
    </lineage>
</organism>
<dbReference type="STRING" id="93059.P9211_04151"/>
<dbReference type="HOGENOM" id="CLU_186204_1_0_3"/>
<proteinExistence type="predicted"/>
<name>A9BE36_PROM4</name>
<evidence type="ECO:0000313" key="1">
    <source>
        <dbReference type="EMBL" id="ABX08346.1"/>
    </source>
</evidence>
<sequence length="55" mass="6669">MPTLTYRGKEYVQTKEAAPKQFVELTYRRNIYSTRRQEISTDHPILKYRGVDYQK</sequence>
<dbReference type="Proteomes" id="UP000000788">
    <property type="component" value="Chromosome"/>
</dbReference>
<keyword evidence="2" id="KW-1185">Reference proteome</keyword>
<evidence type="ECO:0008006" key="3">
    <source>
        <dbReference type="Google" id="ProtNLM"/>
    </source>
</evidence>
<dbReference type="RefSeq" id="WP_012194969.1">
    <property type="nucleotide sequence ID" value="NC_009976.1"/>
</dbReference>